<dbReference type="InterPro" id="IPR033705">
    <property type="entry name" value="Anticodon_Ia_Val"/>
</dbReference>
<dbReference type="InterPro" id="IPR002300">
    <property type="entry name" value="aa-tRNA-synth_Ia"/>
</dbReference>
<dbReference type="InterPro" id="IPR037118">
    <property type="entry name" value="Val-tRNA_synth_C_sf"/>
</dbReference>
<dbReference type="AlphaFoldDB" id="D1PK53"/>
<protein>
    <recommendedName>
        <fullName evidence="12">Valine--tRNA ligase</fullName>
        <ecNumber evidence="12">6.1.1.9</ecNumber>
    </recommendedName>
    <alternativeName>
        <fullName evidence="12">Valyl-tRNA synthetase</fullName>
        <shortName evidence="12">ValRS</shortName>
    </alternativeName>
</protein>
<dbReference type="InterPro" id="IPR013155">
    <property type="entry name" value="M/V/L/I-tRNA-synth_anticd-bd"/>
</dbReference>
<evidence type="ECO:0000256" key="6">
    <source>
        <dbReference type="ARBA" id="ARBA00022840"/>
    </source>
</evidence>
<dbReference type="SUPFAM" id="SSF46589">
    <property type="entry name" value="tRNA-binding arm"/>
    <property type="match status" value="1"/>
</dbReference>
<comment type="domain">
    <text evidence="12">The C-terminal coiled-coil domain is crucial for aminoacylation activity.</text>
</comment>
<evidence type="ECO:0000313" key="16">
    <source>
        <dbReference type="EMBL" id="EFB77151.1"/>
    </source>
</evidence>
<evidence type="ECO:0000256" key="4">
    <source>
        <dbReference type="ARBA" id="ARBA00022598"/>
    </source>
</evidence>
<evidence type="ECO:0000256" key="10">
    <source>
        <dbReference type="ARBA" id="ARBA00047552"/>
    </source>
</evidence>
<keyword evidence="7 12" id="KW-0648">Protein biosynthesis</keyword>
<evidence type="ECO:0000256" key="9">
    <source>
        <dbReference type="ARBA" id="ARBA00023146"/>
    </source>
</evidence>
<dbReference type="InterPro" id="IPR014729">
    <property type="entry name" value="Rossmann-like_a/b/a_fold"/>
</dbReference>
<organism evidence="16 17">
    <name type="scientific">Subdoligranulum variabile DSM 15176</name>
    <dbReference type="NCBI Taxonomy" id="411471"/>
    <lineage>
        <taxon>Bacteria</taxon>
        <taxon>Bacillati</taxon>
        <taxon>Bacillota</taxon>
        <taxon>Clostridia</taxon>
        <taxon>Eubacteriales</taxon>
        <taxon>Oscillospiraceae</taxon>
        <taxon>Subdoligranulum</taxon>
    </lineage>
</organism>
<dbReference type="PRINTS" id="PR00986">
    <property type="entry name" value="TRNASYNTHVAL"/>
</dbReference>
<dbReference type="NCBIfam" id="NF004349">
    <property type="entry name" value="PRK05729.1"/>
    <property type="match status" value="1"/>
</dbReference>
<dbReference type="Pfam" id="PF10458">
    <property type="entry name" value="Val_tRNA-synt_C"/>
    <property type="match status" value="1"/>
</dbReference>
<comment type="caution">
    <text evidence="16">The sequence shown here is derived from an EMBL/GenBank/DDBJ whole genome shotgun (WGS) entry which is preliminary data.</text>
</comment>
<dbReference type="GO" id="GO:0005524">
    <property type="term" value="F:ATP binding"/>
    <property type="evidence" value="ECO:0007669"/>
    <property type="project" value="UniProtKB-UniRule"/>
</dbReference>
<feature type="domain" description="Valyl-tRNA synthetase tRNA-binding arm" evidence="15">
    <location>
        <begin position="862"/>
        <end position="925"/>
    </location>
</feature>
<comment type="similarity">
    <text evidence="11 12">Belongs to the class-I aminoacyl-tRNA synthetase family. ValS type 1 subfamily.</text>
</comment>
<feature type="binding site" evidence="12">
    <location>
        <position position="577"/>
    </location>
    <ligand>
        <name>ATP</name>
        <dbReference type="ChEBI" id="CHEBI:30616"/>
    </ligand>
</feature>
<dbReference type="GO" id="GO:0002161">
    <property type="term" value="F:aminoacyl-tRNA deacylase activity"/>
    <property type="evidence" value="ECO:0007669"/>
    <property type="project" value="InterPro"/>
</dbReference>
<dbReference type="Gene3D" id="1.10.730.10">
    <property type="entry name" value="Isoleucyl-tRNA Synthetase, Domain 1"/>
    <property type="match status" value="1"/>
</dbReference>
<feature type="domain" description="Aminoacyl-tRNA synthetase class Ia" evidence="13">
    <location>
        <begin position="42"/>
        <end position="613"/>
    </location>
</feature>
<dbReference type="InterPro" id="IPR001412">
    <property type="entry name" value="aa-tRNA-synth_I_CS"/>
</dbReference>
<keyword evidence="17" id="KW-1185">Reference proteome</keyword>
<dbReference type="PROSITE" id="PS00178">
    <property type="entry name" value="AA_TRNA_LIGASE_I"/>
    <property type="match status" value="1"/>
</dbReference>
<dbReference type="FunFam" id="1.10.730.10:FF:000014">
    <property type="entry name" value="Valine--tRNA ligase"/>
    <property type="match status" value="1"/>
</dbReference>
<dbReference type="InterPro" id="IPR009008">
    <property type="entry name" value="Val/Leu/Ile-tRNA-synth_edit"/>
</dbReference>
<dbReference type="PANTHER" id="PTHR11946">
    <property type="entry name" value="VALYL-TRNA SYNTHETASES"/>
    <property type="match status" value="1"/>
</dbReference>
<gene>
    <name evidence="12 16" type="primary">valS</name>
    <name evidence="16" type="ORF">SUBVAR_04773</name>
</gene>
<dbReference type="Gene3D" id="1.10.287.380">
    <property type="entry name" value="Valyl-tRNA synthetase, C-terminal domain"/>
    <property type="match status" value="1"/>
</dbReference>
<feature type="short sequence motif" description="'KMSKS' region" evidence="12">
    <location>
        <begin position="574"/>
        <end position="578"/>
    </location>
</feature>
<keyword evidence="4 12" id="KW-0436">Ligase</keyword>
<proteinExistence type="inferred from homology"/>
<dbReference type="eggNOG" id="COG0525">
    <property type="taxonomic scope" value="Bacteria"/>
</dbReference>
<dbReference type="InterPro" id="IPR002303">
    <property type="entry name" value="Valyl-tRNA_ligase"/>
</dbReference>
<dbReference type="PANTHER" id="PTHR11946:SF93">
    <property type="entry name" value="VALINE--TRNA LIGASE, CHLOROPLASTIC_MITOCHONDRIAL 2"/>
    <property type="match status" value="1"/>
</dbReference>
<evidence type="ECO:0000256" key="8">
    <source>
        <dbReference type="ARBA" id="ARBA00023054"/>
    </source>
</evidence>
<comment type="subcellular location">
    <subcellularLocation>
        <location evidence="1 12">Cytoplasm</location>
    </subcellularLocation>
</comment>
<dbReference type="Pfam" id="PF00133">
    <property type="entry name" value="tRNA-synt_1"/>
    <property type="match status" value="1"/>
</dbReference>
<dbReference type="Gene3D" id="3.40.50.620">
    <property type="entry name" value="HUPs"/>
    <property type="match status" value="2"/>
</dbReference>
<dbReference type="SUPFAM" id="SSF47323">
    <property type="entry name" value="Anticodon-binding domain of a subclass of class I aminoacyl-tRNA synthetases"/>
    <property type="match status" value="1"/>
</dbReference>
<dbReference type="GO" id="GO:0004832">
    <property type="term" value="F:valine-tRNA ligase activity"/>
    <property type="evidence" value="ECO:0007669"/>
    <property type="project" value="UniProtKB-UniRule"/>
</dbReference>
<keyword evidence="9 12" id="KW-0030">Aminoacyl-tRNA synthetase</keyword>
<reference evidence="16" key="1">
    <citation type="submission" date="2009-12" db="EMBL/GenBank/DDBJ databases">
        <authorList>
            <person name="Weinstock G."/>
            <person name="Sodergren E."/>
            <person name="Clifton S."/>
            <person name="Fulton L."/>
            <person name="Fulton B."/>
            <person name="Courtney L."/>
            <person name="Fronick C."/>
            <person name="Harrison M."/>
            <person name="Strong C."/>
            <person name="Farmer C."/>
            <person name="Delahaunty K."/>
            <person name="Markovic C."/>
            <person name="Hall O."/>
            <person name="Minx P."/>
            <person name="Tomlinson C."/>
            <person name="Mitreva M."/>
            <person name="Nelson J."/>
            <person name="Hou S."/>
            <person name="Wollam A."/>
            <person name="Pepin K.H."/>
            <person name="Johnson M."/>
            <person name="Bhonagiri V."/>
            <person name="Nash W.E."/>
            <person name="Warren W."/>
            <person name="Chinwalla A."/>
            <person name="Mardis E.R."/>
            <person name="Wilson R.K."/>
        </authorList>
    </citation>
    <scope>NUCLEOTIDE SEQUENCE [LARGE SCALE GENOMIC DNA]</scope>
    <source>
        <strain evidence="16">DSM 15176</strain>
    </source>
</reference>
<dbReference type="HOGENOM" id="CLU_001493_0_2_9"/>
<dbReference type="GO" id="GO:0006438">
    <property type="term" value="P:valyl-tRNA aminoacylation"/>
    <property type="evidence" value="ECO:0007669"/>
    <property type="project" value="UniProtKB-UniRule"/>
</dbReference>
<dbReference type="FunFam" id="1.10.287.380:FF:000001">
    <property type="entry name" value="Valine--tRNA ligase"/>
    <property type="match status" value="1"/>
</dbReference>
<comment type="subunit">
    <text evidence="2 12">Monomer.</text>
</comment>
<evidence type="ECO:0000259" key="14">
    <source>
        <dbReference type="Pfam" id="PF08264"/>
    </source>
</evidence>
<dbReference type="EC" id="6.1.1.9" evidence="12"/>
<dbReference type="FunFam" id="3.40.50.620:FF:000032">
    <property type="entry name" value="Valine--tRNA ligase"/>
    <property type="match status" value="1"/>
</dbReference>
<comment type="function">
    <text evidence="12">Catalyzes the attachment of valine to tRNA(Val). As ValRS can inadvertently accommodate and process structurally similar amino acids such as threonine, to avoid such errors, it has a 'posttransfer' editing activity that hydrolyzes mischarged Thr-tRNA(Val) in a tRNA-dependent manner.</text>
</comment>
<dbReference type="CDD" id="cd07962">
    <property type="entry name" value="Anticodon_Ia_Val"/>
    <property type="match status" value="1"/>
</dbReference>
<dbReference type="Pfam" id="PF08264">
    <property type="entry name" value="Anticodon_1"/>
    <property type="match status" value="1"/>
</dbReference>
<feature type="coiled-coil region" evidence="12">
    <location>
        <begin position="859"/>
        <end position="921"/>
    </location>
</feature>
<evidence type="ECO:0000313" key="17">
    <source>
        <dbReference type="Proteomes" id="UP000003438"/>
    </source>
</evidence>
<sequence>MIVHGAAVLFVKKEPRNKDQEVLFMPKELAKQYAPQGAEDRIYQNWCDKGYFHTQIDRSKKPFTIVMPPPNVTGQLHMGHAMDETWQDILTRYKRMQGYAALWVPGTDHASIATEAKVVAKMREEGLTKEMVGRDGFLERAWAWKNTYGNRIVSQLKKLGCSCDWQRERFTMDEGCSDAVKEVFVRLYNKGLIYRGNRMVNWCPHCNTSISDAEVEYEAKEGSFWHLLYKVKETGEMLELATTRPETMLGDTAVAINADDPRYAHLHGCHVILPLLDREIPIVCDEHADMEKGTGVVKITPAHDPNDFEVGKRHNLPMIRVLTYDGHMTGAADKAAVDAEKAAGRAAADEPDVLDCGKYAGMTAMEARKAILADLEACGALKETESLTHDVGTCYRCHSVIEPMVSKQWFVKMEPLAGPAIEAVEKGDIKFVPERFTKNYINWMKGGRDWCISRQLWWGHQIPAWYCDDCGETVVAKEAPSVCPKCGSTHLTQDPDTLDTWFSSALWPFSTLGWPDENAPDYNYFYPTNTLVTGYDIIGFWVSRMIFSGLAYTGKAPFDTVLIHGIVRDSQGRKMSKSLGNGIDPLEVIDQYGADALRMMLIVGSTAGNDMRYSDEKVTASRNFANKLWNAARFVLMNLPEDFQPGMPEESLLDMSDKWVLSELAKVTAEATANLDKYELGLAAEKVENFIWEVYCDWYIEICKSRLNSDDAVQADTARKVLVYVLDKALKLLHPFMPFITEEIYQALPGSGETIMLETWPGNLEMPIWADECADFEKLMDYIKAVRAMRSEMNVHPAKKTTMVIETASPAAFEKGSAYLARFAFATDVTLTEKYEGSTEGMVTVATPHARGFIPMMELIDRDKELARLNKELAKAEKEMGMFQNQLNNPKFVEKAPAKLVEDTRAKLAAAQEKAAKIQDSIKALG</sequence>
<keyword evidence="8 12" id="KW-0175">Coiled coil</keyword>
<comment type="catalytic activity">
    <reaction evidence="10 12">
        <text>tRNA(Val) + L-valine + ATP = L-valyl-tRNA(Val) + AMP + diphosphate</text>
        <dbReference type="Rhea" id="RHEA:10704"/>
        <dbReference type="Rhea" id="RHEA-COMP:9672"/>
        <dbReference type="Rhea" id="RHEA-COMP:9708"/>
        <dbReference type="ChEBI" id="CHEBI:30616"/>
        <dbReference type="ChEBI" id="CHEBI:33019"/>
        <dbReference type="ChEBI" id="CHEBI:57762"/>
        <dbReference type="ChEBI" id="CHEBI:78442"/>
        <dbReference type="ChEBI" id="CHEBI:78537"/>
        <dbReference type="ChEBI" id="CHEBI:456215"/>
        <dbReference type="EC" id="6.1.1.9"/>
    </reaction>
</comment>
<dbReference type="EMBL" id="ACBY02000014">
    <property type="protein sequence ID" value="EFB77151.1"/>
    <property type="molecule type" value="Genomic_DNA"/>
</dbReference>
<keyword evidence="5 12" id="KW-0547">Nucleotide-binding</keyword>
<dbReference type="FunFam" id="3.40.50.620:FF:000098">
    <property type="entry name" value="Valine--tRNA ligase"/>
    <property type="match status" value="1"/>
</dbReference>
<evidence type="ECO:0000256" key="2">
    <source>
        <dbReference type="ARBA" id="ARBA00011245"/>
    </source>
</evidence>
<evidence type="ECO:0000256" key="1">
    <source>
        <dbReference type="ARBA" id="ARBA00004496"/>
    </source>
</evidence>
<dbReference type="NCBIfam" id="TIGR00422">
    <property type="entry name" value="valS"/>
    <property type="match status" value="1"/>
</dbReference>
<dbReference type="HAMAP" id="MF_02004">
    <property type="entry name" value="Val_tRNA_synth_type1"/>
    <property type="match status" value="1"/>
</dbReference>
<comment type="domain">
    <text evidence="12">ValRS has two distinct active sites: one for aminoacylation and one for editing. The misactivated threonine is translocated from the active site to the editing site.</text>
</comment>
<evidence type="ECO:0000256" key="11">
    <source>
        <dbReference type="ARBA" id="ARBA00060830"/>
    </source>
</evidence>
<evidence type="ECO:0000256" key="5">
    <source>
        <dbReference type="ARBA" id="ARBA00022741"/>
    </source>
</evidence>
<dbReference type="InterPro" id="IPR010978">
    <property type="entry name" value="tRNA-bd_arm"/>
</dbReference>
<dbReference type="GO" id="GO:0005829">
    <property type="term" value="C:cytosol"/>
    <property type="evidence" value="ECO:0007669"/>
    <property type="project" value="TreeGrafter"/>
</dbReference>
<evidence type="ECO:0000256" key="12">
    <source>
        <dbReference type="HAMAP-Rule" id="MF_02004"/>
    </source>
</evidence>
<evidence type="ECO:0000256" key="3">
    <source>
        <dbReference type="ARBA" id="ARBA00022490"/>
    </source>
</evidence>
<dbReference type="CDD" id="cd00817">
    <property type="entry name" value="ValRS_core"/>
    <property type="match status" value="1"/>
</dbReference>
<evidence type="ECO:0000259" key="15">
    <source>
        <dbReference type="Pfam" id="PF10458"/>
    </source>
</evidence>
<evidence type="ECO:0000259" key="13">
    <source>
        <dbReference type="Pfam" id="PF00133"/>
    </source>
</evidence>
<dbReference type="STRING" id="411471.SUBVAR_04773"/>
<dbReference type="Proteomes" id="UP000003438">
    <property type="component" value="Unassembled WGS sequence"/>
</dbReference>
<evidence type="ECO:0000256" key="7">
    <source>
        <dbReference type="ARBA" id="ARBA00022917"/>
    </source>
</evidence>
<keyword evidence="3 12" id="KW-0963">Cytoplasm</keyword>
<dbReference type="InterPro" id="IPR009080">
    <property type="entry name" value="tRNAsynth_Ia_anticodon-bd"/>
</dbReference>
<feature type="short sequence motif" description="'HIGH' region" evidence="12">
    <location>
        <begin position="70"/>
        <end position="80"/>
    </location>
</feature>
<feature type="domain" description="Methionyl/Valyl/Leucyl/Isoleucyl-tRNA synthetase anticodon-binding" evidence="14">
    <location>
        <begin position="657"/>
        <end position="803"/>
    </location>
</feature>
<accession>D1PK53</accession>
<name>D1PK53_9FIRM</name>
<keyword evidence="6 12" id="KW-0067">ATP-binding</keyword>
<dbReference type="FunFam" id="3.90.740.10:FF:000010">
    <property type="entry name" value="Valine--tRNA ligase"/>
    <property type="match status" value="1"/>
</dbReference>
<dbReference type="SUPFAM" id="SSF52374">
    <property type="entry name" value="Nucleotidylyl transferase"/>
    <property type="match status" value="1"/>
</dbReference>
<dbReference type="InterPro" id="IPR019499">
    <property type="entry name" value="Val-tRNA_synth_tRNA-bd"/>
</dbReference>
<dbReference type="SUPFAM" id="SSF50677">
    <property type="entry name" value="ValRS/IleRS/LeuRS editing domain"/>
    <property type="match status" value="1"/>
</dbReference>